<proteinExistence type="predicted"/>
<evidence type="ECO:0000313" key="3">
    <source>
        <dbReference type="Proteomes" id="UP000440004"/>
    </source>
</evidence>
<evidence type="ECO:0000313" key="2">
    <source>
        <dbReference type="EMBL" id="MPW27073.1"/>
    </source>
</evidence>
<dbReference type="AlphaFoldDB" id="A0A6A7KDH6"/>
<feature type="transmembrane region" description="Helical" evidence="1">
    <location>
        <begin position="82"/>
        <end position="103"/>
    </location>
</feature>
<feature type="transmembrane region" description="Helical" evidence="1">
    <location>
        <begin position="50"/>
        <end position="67"/>
    </location>
</feature>
<dbReference type="Proteomes" id="UP000440004">
    <property type="component" value="Unassembled WGS sequence"/>
</dbReference>
<keyword evidence="3" id="KW-1185">Reference proteome</keyword>
<keyword evidence="1" id="KW-0472">Membrane</keyword>
<keyword evidence="1" id="KW-0812">Transmembrane</keyword>
<evidence type="ECO:0000256" key="1">
    <source>
        <dbReference type="SAM" id="Phobius"/>
    </source>
</evidence>
<accession>A0A6A7KDH6</accession>
<evidence type="ECO:0008006" key="4">
    <source>
        <dbReference type="Google" id="ProtNLM"/>
    </source>
</evidence>
<protein>
    <recommendedName>
        <fullName evidence="4">Integral membrane protein</fullName>
    </recommendedName>
</protein>
<dbReference type="EMBL" id="WHNX01000038">
    <property type="protein sequence ID" value="MPW27073.1"/>
    <property type="molecule type" value="Genomic_DNA"/>
</dbReference>
<name>A0A6A7KDH6_9FIRM</name>
<organism evidence="2 3">
    <name type="scientific">Alkalibaculum sporogenes</name>
    <dbReference type="NCBI Taxonomy" id="2655001"/>
    <lineage>
        <taxon>Bacteria</taxon>
        <taxon>Bacillati</taxon>
        <taxon>Bacillota</taxon>
        <taxon>Clostridia</taxon>
        <taxon>Eubacteriales</taxon>
        <taxon>Eubacteriaceae</taxon>
        <taxon>Alkalibaculum</taxon>
    </lineage>
</organism>
<reference evidence="2 3" key="1">
    <citation type="submission" date="2019-10" db="EMBL/GenBank/DDBJ databases">
        <title>Alkalibaculum tamaniensis sp.nov., a new alkaliphilic acetogen, isolated on methoxylated aromatics from a mud volcano.</title>
        <authorList>
            <person name="Khomyakova M.A."/>
            <person name="Merkel A.Y."/>
            <person name="Bonch-Osmolovskaya E.A."/>
            <person name="Slobodkin A.I."/>
        </authorList>
    </citation>
    <scope>NUCLEOTIDE SEQUENCE [LARGE SCALE GENOMIC DNA]</scope>
    <source>
        <strain evidence="2 3">M08DMB</strain>
    </source>
</reference>
<comment type="caution">
    <text evidence="2">The sequence shown here is derived from an EMBL/GenBank/DDBJ whole genome shotgun (WGS) entry which is preliminary data.</text>
</comment>
<feature type="transmembrane region" description="Helical" evidence="1">
    <location>
        <begin position="25"/>
        <end position="43"/>
    </location>
</feature>
<dbReference type="RefSeq" id="WP_152806443.1">
    <property type="nucleotide sequence ID" value="NZ_WHNX01000038.1"/>
</dbReference>
<sequence length="112" mass="12371">MIGLLAISYWICRFVFFGMHGMKQWPNMLAIVSLIIIVIASIGGRQSLSVATVIGYIGGFVLAMIFNTDGVDQGGGATNNAWKIWGTIFICSILISIILGYIFKQRHKKIME</sequence>
<gene>
    <name evidence="2" type="ORF">GC105_14925</name>
</gene>
<keyword evidence="1" id="KW-1133">Transmembrane helix</keyword>